<name>A0ABR3RHY6_9PLEO</name>
<dbReference type="Proteomes" id="UP001521785">
    <property type="component" value="Unassembled WGS sequence"/>
</dbReference>
<dbReference type="PANTHER" id="PTHR38790">
    <property type="entry name" value="2EXR DOMAIN-CONTAINING PROTEIN-RELATED"/>
    <property type="match status" value="1"/>
</dbReference>
<dbReference type="EMBL" id="JAKJXO020000006">
    <property type="protein sequence ID" value="KAL1604039.1"/>
    <property type="molecule type" value="Genomic_DNA"/>
</dbReference>
<protein>
    <submittedName>
        <fullName evidence="1">Uncharacterized protein</fullName>
    </submittedName>
</protein>
<gene>
    <name evidence="1" type="ORF">SLS60_005631</name>
</gene>
<evidence type="ECO:0000313" key="2">
    <source>
        <dbReference type="Proteomes" id="UP001521785"/>
    </source>
</evidence>
<keyword evidence="2" id="KW-1185">Reference proteome</keyword>
<reference evidence="1 2" key="1">
    <citation type="submission" date="2024-02" db="EMBL/GenBank/DDBJ databases">
        <title>De novo assembly and annotation of 12 fungi associated with fruit tree decline syndrome in Ontario, Canada.</title>
        <authorList>
            <person name="Sulman M."/>
            <person name="Ellouze W."/>
            <person name="Ilyukhin E."/>
        </authorList>
    </citation>
    <scope>NUCLEOTIDE SEQUENCE [LARGE SCALE GENOMIC DNA]</scope>
    <source>
        <strain evidence="1 2">M42-189</strain>
    </source>
</reference>
<organism evidence="1 2">
    <name type="scientific">Paraconiothyrium brasiliense</name>
    <dbReference type="NCBI Taxonomy" id="300254"/>
    <lineage>
        <taxon>Eukaryota</taxon>
        <taxon>Fungi</taxon>
        <taxon>Dikarya</taxon>
        <taxon>Ascomycota</taxon>
        <taxon>Pezizomycotina</taxon>
        <taxon>Dothideomycetes</taxon>
        <taxon>Pleosporomycetidae</taxon>
        <taxon>Pleosporales</taxon>
        <taxon>Massarineae</taxon>
        <taxon>Didymosphaeriaceae</taxon>
        <taxon>Paraconiothyrium</taxon>
    </lineage>
</organism>
<sequence length="208" mass="23666">MTVPLLQNGLLDLSKTPDHLIPIAQRNAIQSPLLRLPAEIRSKIFQYATGGGHFLIAMPHEGNITDLRRSGVYLPQVSRQIYSETATLIFENNTFALDVDRMLISWVPYRSEQLLPLFINALIPAQRASIRELEFIGLNQLLPLAHRFQDREPPLTAVFPNLGVIWLAEGYEEIFGPLARRFPDMNASDFVNYIVTSGEHKRVDIAWY</sequence>
<proteinExistence type="predicted"/>
<dbReference type="PANTHER" id="PTHR38790:SF4">
    <property type="entry name" value="2EXR DOMAIN-CONTAINING PROTEIN"/>
    <property type="match status" value="1"/>
</dbReference>
<evidence type="ECO:0000313" key="1">
    <source>
        <dbReference type="EMBL" id="KAL1604039.1"/>
    </source>
</evidence>
<comment type="caution">
    <text evidence="1">The sequence shown here is derived from an EMBL/GenBank/DDBJ whole genome shotgun (WGS) entry which is preliminary data.</text>
</comment>
<accession>A0ABR3RHY6</accession>